<organism evidence="10 11">
    <name type="scientific">Paracholeplasma vituli</name>
    <dbReference type="NCBI Taxonomy" id="69473"/>
    <lineage>
        <taxon>Bacteria</taxon>
        <taxon>Bacillati</taxon>
        <taxon>Mycoplasmatota</taxon>
        <taxon>Mollicutes</taxon>
        <taxon>Acholeplasmatales</taxon>
        <taxon>Acholeplasmataceae</taxon>
        <taxon>Paracholeplasma</taxon>
    </lineage>
</organism>
<evidence type="ECO:0000256" key="6">
    <source>
        <dbReference type="ARBA" id="ARBA00022967"/>
    </source>
</evidence>
<feature type="transmembrane region" description="Helical" evidence="9">
    <location>
        <begin position="111"/>
        <end position="129"/>
    </location>
</feature>
<evidence type="ECO:0000256" key="4">
    <source>
        <dbReference type="ARBA" id="ARBA00022643"/>
    </source>
</evidence>
<feature type="transmembrane region" description="Helical" evidence="9">
    <location>
        <begin position="141"/>
        <end position="160"/>
    </location>
</feature>
<feature type="transmembrane region" description="Helical" evidence="9">
    <location>
        <begin position="85"/>
        <end position="105"/>
    </location>
</feature>
<dbReference type="RefSeq" id="WP_262095279.1">
    <property type="nucleotide sequence ID" value="NZ_JAOEGN010000001.1"/>
</dbReference>
<dbReference type="EMBL" id="JAOEGN010000001">
    <property type="protein sequence ID" value="MCU0104069.1"/>
    <property type="molecule type" value="Genomic_DNA"/>
</dbReference>
<evidence type="ECO:0000256" key="1">
    <source>
        <dbReference type="ARBA" id="ARBA00022448"/>
    </source>
</evidence>
<name>A0ABT2PSZ3_9MOLU</name>
<reference evidence="11" key="1">
    <citation type="submission" date="2023-07" db="EMBL/GenBank/DDBJ databases">
        <title>Novel Mycoplasma species identified in domestic and wild animals.</title>
        <authorList>
            <person name="Volokhov D.V."/>
            <person name="Furtak V.A."/>
            <person name="Zagorodnyaya T.A."/>
        </authorList>
    </citation>
    <scope>NUCLEOTIDE SEQUENCE [LARGE SCALE GENOMIC DNA]</scope>
    <source>
        <strain evidence="11">92-19</strain>
    </source>
</reference>
<gene>
    <name evidence="10" type="ORF">N7603_00145</name>
</gene>
<evidence type="ECO:0000313" key="11">
    <source>
        <dbReference type="Proteomes" id="UP001209076"/>
    </source>
</evidence>
<evidence type="ECO:0000256" key="8">
    <source>
        <dbReference type="ARBA" id="ARBA00023136"/>
    </source>
</evidence>
<accession>A0ABT2PSZ3</accession>
<keyword evidence="3" id="KW-0285">Flavoprotein</keyword>
<proteinExistence type="predicted"/>
<protein>
    <submittedName>
        <fullName evidence="10">RnfABCDGE type electron transport complex subunit D</fullName>
    </submittedName>
</protein>
<keyword evidence="6" id="KW-1278">Translocase</keyword>
<comment type="caution">
    <text evidence="10">The sequence shown here is derived from an EMBL/GenBank/DDBJ whole genome shotgun (WGS) entry which is preliminary data.</text>
</comment>
<keyword evidence="11" id="KW-1185">Reference proteome</keyword>
<sequence>MNYAKQTAPYVRKEASTKRMMVDVLIALTPVVVFAIYQFGFDAIARLLVSAIVFVLGEVVTTLFRTKPHPSIKDKKERFKVRYKTLTVNNFTAPLVSAVIFAMIIPSTLPLYATAIGALFGILVAKAAFGGLGSNIFNPAAAGRIFIGLSFTSQFNYTGIDANVGATPLGAIKDALVNIPVVLKDYSVLDLFFGNIPGSMGEISAILIIIGGIYLIVRRAADFRVIVSTLLTFTVFMFIAGLAVKPNAVWDIVTYQLLSGGLLFGAIFMVTDPVTSPVTKPGRWIYGLVVGSIVALIRLFGSYPEGMAFAILLGNIFVPLMDYYKWAKVRYSVKFVVGYIVVLAILGFIVLIGLGGLN</sequence>
<feature type="transmembrane region" description="Helical" evidence="9">
    <location>
        <begin position="43"/>
        <end position="64"/>
    </location>
</feature>
<dbReference type="PANTHER" id="PTHR30578">
    <property type="entry name" value="ELECTRON TRANSPORT COMPLEX PROTEIN RNFD"/>
    <property type="match status" value="1"/>
</dbReference>
<keyword evidence="8 9" id="KW-0472">Membrane</keyword>
<keyword evidence="4" id="KW-0288">FMN</keyword>
<keyword evidence="2" id="KW-0597">Phosphoprotein</keyword>
<evidence type="ECO:0000256" key="2">
    <source>
        <dbReference type="ARBA" id="ARBA00022553"/>
    </source>
</evidence>
<keyword evidence="5 9" id="KW-0812">Transmembrane</keyword>
<evidence type="ECO:0000313" key="10">
    <source>
        <dbReference type="EMBL" id="MCU0104069.1"/>
    </source>
</evidence>
<feature type="transmembrane region" description="Helical" evidence="9">
    <location>
        <begin position="223"/>
        <end position="243"/>
    </location>
</feature>
<feature type="transmembrane region" description="Helical" evidence="9">
    <location>
        <begin position="336"/>
        <end position="357"/>
    </location>
</feature>
<dbReference type="PANTHER" id="PTHR30578:SF1">
    <property type="entry name" value="NA(+)-TRANSLOCATING NADH-QUINONE REDUCTASE SUBUNIT B"/>
    <property type="match status" value="1"/>
</dbReference>
<dbReference type="Proteomes" id="UP001209076">
    <property type="component" value="Unassembled WGS sequence"/>
</dbReference>
<dbReference type="InterPro" id="IPR004338">
    <property type="entry name" value="NqrB/RnfD"/>
</dbReference>
<feature type="transmembrane region" description="Helical" evidence="9">
    <location>
        <begin position="283"/>
        <end position="301"/>
    </location>
</feature>
<feature type="transmembrane region" description="Helical" evidence="9">
    <location>
        <begin position="249"/>
        <end position="271"/>
    </location>
</feature>
<feature type="transmembrane region" description="Helical" evidence="9">
    <location>
        <begin position="196"/>
        <end position="216"/>
    </location>
</feature>
<evidence type="ECO:0000256" key="5">
    <source>
        <dbReference type="ARBA" id="ARBA00022692"/>
    </source>
</evidence>
<keyword evidence="1" id="KW-0813">Transport</keyword>
<evidence type="ECO:0000256" key="3">
    <source>
        <dbReference type="ARBA" id="ARBA00022630"/>
    </source>
</evidence>
<evidence type="ECO:0000256" key="7">
    <source>
        <dbReference type="ARBA" id="ARBA00022989"/>
    </source>
</evidence>
<feature type="transmembrane region" description="Helical" evidence="9">
    <location>
        <begin position="20"/>
        <end position="37"/>
    </location>
</feature>
<keyword evidence="7 9" id="KW-1133">Transmembrane helix</keyword>
<evidence type="ECO:0000256" key="9">
    <source>
        <dbReference type="SAM" id="Phobius"/>
    </source>
</evidence>
<feature type="transmembrane region" description="Helical" evidence="9">
    <location>
        <begin position="307"/>
        <end position="324"/>
    </location>
</feature>
<dbReference type="Pfam" id="PF03116">
    <property type="entry name" value="NQR2_RnfD_RnfE"/>
    <property type="match status" value="1"/>
</dbReference>